<dbReference type="InterPro" id="IPR001406">
    <property type="entry name" value="PsdUridine_synth_TruA"/>
</dbReference>
<dbReference type="InterPro" id="IPR020094">
    <property type="entry name" value="TruA/RsuA/RluB/E/F_N"/>
</dbReference>
<dbReference type="InterPro" id="IPR020095">
    <property type="entry name" value="PsdUridine_synth_TruA_C"/>
</dbReference>
<keyword evidence="7" id="KW-1185">Reference proteome</keyword>
<dbReference type="InterPro" id="IPR020097">
    <property type="entry name" value="PsdUridine_synth_TruA_a/b_dom"/>
</dbReference>
<dbReference type="PANTHER" id="PTHR11142:SF5">
    <property type="entry name" value="TRNA PSEUDOURIDINE(38_39) SYNTHASE"/>
    <property type="match status" value="1"/>
</dbReference>
<evidence type="ECO:0000259" key="5">
    <source>
        <dbReference type="Pfam" id="PF01416"/>
    </source>
</evidence>
<dbReference type="GO" id="GO:0003723">
    <property type="term" value="F:RNA binding"/>
    <property type="evidence" value="ECO:0007669"/>
    <property type="project" value="InterPro"/>
</dbReference>
<dbReference type="PANTHER" id="PTHR11142">
    <property type="entry name" value="PSEUDOURIDYLATE SYNTHASE"/>
    <property type="match status" value="1"/>
</dbReference>
<dbReference type="STRING" id="1305764.R9P127"/>
<dbReference type="GO" id="GO:0005634">
    <property type="term" value="C:nucleus"/>
    <property type="evidence" value="ECO:0007669"/>
    <property type="project" value="TreeGrafter"/>
</dbReference>
<dbReference type="GeneID" id="24107663"/>
<feature type="compositionally biased region" description="Basic and acidic residues" evidence="4">
    <location>
        <begin position="609"/>
        <end position="625"/>
    </location>
</feature>
<evidence type="ECO:0000313" key="6">
    <source>
        <dbReference type="EMBL" id="GAC94797.1"/>
    </source>
</evidence>
<dbReference type="GO" id="GO:0031119">
    <property type="term" value="P:tRNA pseudouridine synthesis"/>
    <property type="evidence" value="ECO:0007669"/>
    <property type="project" value="TreeGrafter"/>
</dbReference>
<evidence type="ECO:0000256" key="2">
    <source>
        <dbReference type="ARBA" id="ARBA00022694"/>
    </source>
</evidence>
<dbReference type="AlphaFoldDB" id="R9P127"/>
<dbReference type="eggNOG" id="KOG2554">
    <property type="taxonomic scope" value="Eukaryota"/>
</dbReference>
<dbReference type="InterPro" id="IPR020103">
    <property type="entry name" value="PsdUridine_synth_cat_dom_sf"/>
</dbReference>
<dbReference type="SUPFAM" id="SSF55120">
    <property type="entry name" value="Pseudouridine synthase"/>
    <property type="match status" value="1"/>
</dbReference>
<dbReference type="Pfam" id="PF01416">
    <property type="entry name" value="PseudoU_synth_1"/>
    <property type="match status" value="1"/>
</dbReference>
<reference evidence="7" key="1">
    <citation type="journal article" date="2013" name="Genome Announc.">
        <title>Draft genome sequence of the basidiomycetous yeast-like fungus Pseudozyma hubeiensis SY62, which produces an abundant amount of the biosurfactant mannosylerythritol lipids.</title>
        <authorList>
            <person name="Konishi M."/>
            <person name="Hatada Y."/>
            <person name="Horiuchi J."/>
        </authorList>
    </citation>
    <scope>NUCLEOTIDE SEQUENCE [LARGE SCALE GENOMIC DNA]</scope>
    <source>
        <strain evidence="7">SY62</strain>
    </source>
</reference>
<keyword evidence="2" id="KW-0819">tRNA processing</keyword>
<sequence>MAHLLTRIQVIRPRLVPAVRSLHLTAPLFRTDTALRIWQRKMEVKDRYRSWTKDSLISRIAELEAQTKSERAAQAGIDTAAFVERTSPGSKKKGLGKKEKKSKEVDFTSAGCRKIALRFSYDGAGYAGLAAQNGEGAGSSLPTVEGVLWEALCTARLVDAKAGMDGAGFSRCGRTDRGVSAAGQVVALWVRSRKLNQWEQRLTHQEQFSLSTPLASRPSGEEWRELEDKRNSKLEEHELPYVQILNRILPATIRIQAWSPVRSDFSSRFDCVYRHYKYFFPSGPPNIFYPPTTTSTATNLGIGGGQDAGATRLDIDLMRDAASRLLGEHDFRNLCKIDASKQITNFRRRIDGVSIDRVSSHWPSNHDVVPDDGDGEKENMYVLNLRGTAFLYHQVRNIMAILFLVGARLESPSIVEELMNVSTGRIAADRVQMRLAAETGTRATANSTSPSDREAGLKWWLPVNATSSSDCNSTPTGLPMWMHTALSTHPSDFARSDAELEIYATKPNYEMAADRPLVLWECGFLPSDIEWRVGAYDGPLSSISPPEQQDNNVSASNSLLRVHKTWTQMAISTELSRHFVLASPSAKTGTLASRTDFADAAYPCLQSTKEQRSSEEEETRKERLKSGVIPLGNGTGRGAMNYVPLGQRPREETYEVKNRRWAENTGKRRADRKAEQQQQHEKEHTVNGGGSGPGAEE</sequence>
<evidence type="ECO:0000313" key="7">
    <source>
        <dbReference type="Proteomes" id="UP000014071"/>
    </source>
</evidence>
<dbReference type="EMBL" id="DF238786">
    <property type="protein sequence ID" value="GAC94797.1"/>
    <property type="molecule type" value="Genomic_DNA"/>
</dbReference>
<dbReference type="GO" id="GO:1990481">
    <property type="term" value="P:mRNA pseudouridine synthesis"/>
    <property type="evidence" value="ECO:0007669"/>
    <property type="project" value="TreeGrafter"/>
</dbReference>
<comment type="similarity">
    <text evidence="1">Belongs to the tRNA pseudouridine synthase TruA family.</text>
</comment>
<dbReference type="Gene3D" id="3.30.70.660">
    <property type="entry name" value="Pseudouridine synthase I, catalytic domain, C-terminal subdomain"/>
    <property type="match status" value="1"/>
</dbReference>
<feature type="compositionally biased region" description="Gly residues" evidence="4">
    <location>
        <begin position="687"/>
        <end position="697"/>
    </location>
</feature>
<gene>
    <name evidence="6" type="ORF">PHSY_002370</name>
</gene>
<protein>
    <submittedName>
        <fullName evidence="6">tRNA pseudouridine synthase</fullName>
    </submittedName>
</protein>
<dbReference type="Proteomes" id="UP000014071">
    <property type="component" value="Unassembled WGS sequence"/>
</dbReference>
<dbReference type="HOGENOM" id="CLU_014673_2_2_1"/>
<feature type="domain" description="Pseudouridine synthase I TruA alpha/beta" evidence="5">
    <location>
        <begin position="321"/>
        <end position="423"/>
    </location>
</feature>
<feature type="region of interest" description="Disordered" evidence="4">
    <location>
        <begin position="605"/>
        <end position="697"/>
    </location>
</feature>
<evidence type="ECO:0000256" key="3">
    <source>
        <dbReference type="ARBA" id="ARBA00023235"/>
    </source>
</evidence>
<dbReference type="OrthoDB" id="25767at2759"/>
<dbReference type="Gene3D" id="3.30.70.580">
    <property type="entry name" value="Pseudouridine synthase I, catalytic domain, N-terminal subdomain"/>
    <property type="match status" value="1"/>
</dbReference>
<feature type="compositionally biased region" description="Basic and acidic residues" evidence="4">
    <location>
        <begin position="648"/>
        <end position="685"/>
    </location>
</feature>
<proteinExistence type="inferred from homology"/>
<organism evidence="6 7">
    <name type="scientific">Pseudozyma hubeiensis (strain SY62)</name>
    <name type="common">Yeast</name>
    <dbReference type="NCBI Taxonomy" id="1305764"/>
    <lineage>
        <taxon>Eukaryota</taxon>
        <taxon>Fungi</taxon>
        <taxon>Dikarya</taxon>
        <taxon>Basidiomycota</taxon>
        <taxon>Ustilaginomycotina</taxon>
        <taxon>Ustilaginomycetes</taxon>
        <taxon>Ustilaginales</taxon>
        <taxon>Ustilaginaceae</taxon>
        <taxon>Pseudozyma</taxon>
    </lineage>
</organism>
<evidence type="ECO:0000256" key="1">
    <source>
        <dbReference type="ARBA" id="ARBA00009375"/>
    </source>
</evidence>
<dbReference type="GO" id="GO:0005737">
    <property type="term" value="C:cytoplasm"/>
    <property type="evidence" value="ECO:0007669"/>
    <property type="project" value="TreeGrafter"/>
</dbReference>
<evidence type="ECO:0000256" key="4">
    <source>
        <dbReference type="SAM" id="MobiDB-lite"/>
    </source>
</evidence>
<dbReference type="GO" id="GO:0009982">
    <property type="term" value="F:pseudouridine synthase activity"/>
    <property type="evidence" value="ECO:0007669"/>
    <property type="project" value="InterPro"/>
</dbReference>
<accession>R9P127</accession>
<keyword evidence="3" id="KW-0413">Isomerase</keyword>
<dbReference type="RefSeq" id="XP_012188384.1">
    <property type="nucleotide sequence ID" value="XM_012332994.1"/>
</dbReference>
<name>R9P127_PSEHS</name>